<dbReference type="OrthoDB" id="444325at2759"/>
<dbReference type="InterPro" id="IPR040194">
    <property type="entry name" value="Cwf19-like"/>
</dbReference>
<dbReference type="InterPro" id="IPR036875">
    <property type="entry name" value="Znf_CCHC_sf"/>
</dbReference>
<dbReference type="CDD" id="cd07380">
    <property type="entry name" value="MPP_CWF19_N"/>
    <property type="match status" value="1"/>
</dbReference>
<dbReference type="InterPro" id="IPR036265">
    <property type="entry name" value="HIT-like_sf"/>
</dbReference>
<gene>
    <name evidence="6" type="ORF">AGERDE_LOCUS7188</name>
</gene>
<keyword evidence="1" id="KW-0479">Metal-binding</keyword>
<name>A0A9N9BAY8_9GLOM</name>
<reference evidence="6" key="1">
    <citation type="submission" date="2021-06" db="EMBL/GenBank/DDBJ databases">
        <authorList>
            <person name="Kallberg Y."/>
            <person name="Tangrot J."/>
            <person name="Rosling A."/>
        </authorList>
    </citation>
    <scope>NUCLEOTIDE SEQUENCE</scope>
    <source>
        <strain evidence="6">MT106</strain>
    </source>
</reference>
<evidence type="ECO:0000259" key="5">
    <source>
        <dbReference type="SMART" id="SM00343"/>
    </source>
</evidence>
<feature type="domain" description="CCHC-type" evidence="5">
    <location>
        <begin position="271"/>
        <end position="287"/>
    </location>
</feature>
<evidence type="ECO:0000256" key="4">
    <source>
        <dbReference type="SAM" id="MobiDB-lite"/>
    </source>
</evidence>
<dbReference type="PANTHER" id="PTHR12072">
    <property type="entry name" value="CWF19, CELL CYCLE CONTROL PROTEIN"/>
    <property type="match status" value="1"/>
</dbReference>
<dbReference type="AlphaFoldDB" id="A0A9N9BAY8"/>
<dbReference type="SUPFAM" id="SSF57756">
    <property type="entry name" value="Retrovirus zinc finger-like domains"/>
    <property type="match status" value="1"/>
</dbReference>
<dbReference type="GO" id="GO:0003676">
    <property type="term" value="F:nucleic acid binding"/>
    <property type="evidence" value="ECO:0007669"/>
    <property type="project" value="InterPro"/>
</dbReference>
<dbReference type="GO" id="GO:0000398">
    <property type="term" value="P:mRNA splicing, via spliceosome"/>
    <property type="evidence" value="ECO:0007669"/>
    <property type="project" value="TreeGrafter"/>
</dbReference>
<keyword evidence="7" id="KW-1185">Reference proteome</keyword>
<dbReference type="Pfam" id="PF04677">
    <property type="entry name" value="CwfJ_C_1"/>
    <property type="match status" value="1"/>
</dbReference>
<protein>
    <submittedName>
        <fullName evidence="6">6443_t:CDS:1</fullName>
    </submittedName>
</protein>
<dbReference type="InterPro" id="IPR006767">
    <property type="entry name" value="Cwf19-like_C_dom-2"/>
</dbReference>
<dbReference type="InterPro" id="IPR025829">
    <property type="entry name" value="Zn_knuckle_CX2CX3GHX4C"/>
</dbReference>
<evidence type="ECO:0000256" key="2">
    <source>
        <dbReference type="ARBA" id="ARBA00022771"/>
    </source>
</evidence>
<accession>A0A9N9BAY8</accession>
<dbReference type="SMART" id="SM00343">
    <property type="entry name" value="ZnF_C2HC"/>
    <property type="match status" value="2"/>
</dbReference>
<sequence>LATGSANGQIKRLFETVTKINEKWGPFDMHLCAGDLFGEQEDSEEIELLIKGDIKVPLDAYFMYGKNEIPSKISERIKNNSGQVCENLSYLEGERGVILTTHGARIAYVNGIPKSSQFDSINGGVDIFLSYEWPKCITRFSNQHNITKDFQNYGSRRVADISLSIKPRYHFATAASKKQLLPLAINQSKETESKWYYGFNLVPFLHLDQTSKIEIPMNITECPLSVAQPKKGKKRDDDEKVYSHYSNESNSEKKYKKQKRGERGPPPEKYVCHICDEPGHWIDECTVNKCIECKQKGHSIQTCPNKKDRPPKELGPCWFCLSNPKVSKHLVVSVGTEVYVAVAKGGLIDTTNKLVSPIIPGGGHVLIISLAHYETFSSASEEVRDKISEEIEKYKESLREMFNHYGANLLTFQVSVCGKRHHAHIQVVPVPIKYDSEFIREKFVKEAKAEGFIFEEGPPLVAEDDSDNDERSKECNFSVELPNVLANLFETPERASWKACSLNQTKEEQDRDQFRSAFKDFDFTLKE</sequence>
<dbReference type="Pfam" id="PF04676">
    <property type="entry name" value="CwfJ_C_2"/>
    <property type="match status" value="1"/>
</dbReference>
<dbReference type="Gene3D" id="4.10.60.10">
    <property type="entry name" value="Zinc finger, CCHC-type"/>
    <property type="match status" value="1"/>
</dbReference>
<comment type="caution">
    <text evidence="6">The sequence shown here is derived from an EMBL/GenBank/DDBJ whole genome shotgun (WGS) entry which is preliminary data.</text>
</comment>
<dbReference type="Proteomes" id="UP000789831">
    <property type="component" value="Unassembled WGS sequence"/>
</dbReference>
<organism evidence="6 7">
    <name type="scientific">Ambispora gerdemannii</name>
    <dbReference type="NCBI Taxonomy" id="144530"/>
    <lineage>
        <taxon>Eukaryota</taxon>
        <taxon>Fungi</taxon>
        <taxon>Fungi incertae sedis</taxon>
        <taxon>Mucoromycota</taxon>
        <taxon>Glomeromycotina</taxon>
        <taxon>Glomeromycetes</taxon>
        <taxon>Archaeosporales</taxon>
        <taxon>Ambisporaceae</taxon>
        <taxon>Ambispora</taxon>
    </lineage>
</organism>
<feature type="non-terminal residue" evidence="6">
    <location>
        <position position="527"/>
    </location>
</feature>
<keyword evidence="2" id="KW-0863">Zinc-finger</keyword>
<dbReference type="SUPFAM" id="SSF54197">
    <property type="entry name" value="HIT-like"/>
    <property type="match status" value="1"/>
</dbReference>
<feature type="domain" description="CCHC-type" evidence="5">
    <location>
        <begin position="289"/>
        <end position="305"/>
    </location>
</feature>
<dbReference type="GO" id="GO:0071014">
    <property type="term" value="C:post-mRNA release spliceosomal complex"/>
    <property type="evidence" value="ECO:0007669"/>
    <property type="project" value="TreeGrafter"/>
</dbReference>
<dbReference type="InterPro" id="IPR006768">
    <property type="entry name" value="Cwf19-like_C_dom-1"/>
</dbReference>
<dbReference type="GO" id="GO:0008270">
    <property type="term" value="F:zinc ion binding"/>
    <property type="evidence" value="ECO:0007669"/>
    <property type="project" value="UniProtKB-KW"/>
</dbReference>
<keyword evidence="3" id="KW-0862">Zinc</keyword>
<proteinExistence type="predicted"/>
<dbReference type="Gene3D" id="3.30.428.10">
    <property type="entry name" value="HIT-like"/>
    <property type="match status" value="1"/>
</dbReference>
<dbReference type="InterPro" id="IPR001878">
    <property type="entry name" value="Znf_CCHC"/>
</dbReference>
<evidence type="ECO:0000313" key="7">
    <source>
        <dbReference type="Proteomes" id="UP000789831"/>
    </source>
</evidence>
<dbReference type="PANTHER" id="PTHR12072:SF4">
    <property type="entry name" value="CWF19-LIKE PROTEIN 1"/>
    <property type="match status" value="1"/>
</dbReference>
<dbReference type="Pfam" id="PF13696">
    <property type="entry name" value="zf-CCHC_2"/>
    <property type="match status" value="1"/>
</dbReference>
<dbReference type="EMBL" id="CAJVPL010001259">
    <property type="protein sequence ID" value="CAG8561796.1"/>
    <property type="molecule type" value="Genomic_DNA"/>
</dbReference>
<dbReference type="GO" id="GO:0061632">
    <property type="term" value="F:RNA lariat debranching enzyme activator activity"/>
    <property type="evidence" value="ECO:0007669"/>
    <property type="project" value="TreeGrafter"/>
</dbReference>
<feature type="region of interest" description="Disordered" evidence="4">
    <location>
        <begin position="227"/>
        <end position="266"/>
    </location>
</feature>
<evidence type="ECO:0000313" key="6">
    <source>
        <dbReference type="EMBL" id="CAG8561796.1"/>
    </source>
</evidence>
<evidence type="ECO:0000256" key="1">
    <source>
        <dbReference type="ARBA" id="ARBA00022723"/>
    </source>
</evidence>
<evidence type="ECO:0000256" key="3">
    <source>
        <dbReference type="ARBA" id="ARBA00022833"/>
    </source>
</evidence>